<dbReference type="Pfam" id="PF00069">
    <property type="entry name" value="Pkinase"/>
    <property type="match status" value="1"/>
</dbReference>
<organism evidence="7 8">
    <name type="scientific">Pyrrhoderma noxium</name>
    <dbReference type="NCBI Taxonomy" id="2282107"/>
    <lineage>
        <taxon>Eukaryota</taxon>
        <taxon>Fungi</taxon>
        <taxon>Dikarya</taxon>
        <taxon>Basidiomycota</taxon>
        <taxon>Agaricomycotina</taxon>
        <taxon>Agaricomycetes</taxon>
        <taxon>Hymenochaetales</taxon>
        <taxon>Hymenochaetaceae</taxon>
        <taxon>Pyrrhoderma</taxon>
    </lineage>
</organism>
<feature type="compositionally biased region" description="Polar residues" evidence="5">
    <location>
        <begin position="330"/>
        <end position="344"/>
    </location>
</feature>
<dbReference type="GO" id="GO:0044773">
    <property type="term" value="P:mitotic DNA damage checkpoint signaling"/>
    <property type="evidence" value="ECO:0007669"/>
    <property type="project" value="TreeGrafter"/>
</dbReference>
<dbReference type="SMART" id="SM00220">
    <property type="entry name" value="S_TKc"/>
    <property type="match status" value="1"/>
</dbReference>
<evidence type="ECO:0000259" key="6">
    <source>
        <dbReference type="PROSITE" id="PS50011"/>
    </source>
</evidence>
<dbReference type="InterPro" id="IPR017441">
    <property type="entry name" value="Protein_kinase_ATP_BS"/>
</dbReference>
<dbReference type="PROSITE" id="PS00108">
    <property type="entry name" value="PROTEIN_KINASE_ST"/>
    <property type="match status" value="1"/>
</dbReference>
<name>A0A286UEK6_9AGAM</name>
<dbReference type="Proteomes" id="UP000217199">
    <property type="component" value="Unassembled WGS sequence"/>
</dbReference>
<evidence type="ECO:0000256" key="1">
    <source>
        <dbReference type="ARBA" id="ARBA00022741"/>
    </source>
</evidence>
<feature type="domain" description="Protein kinase" evidence="6">
    <location>
        <begin position="16"/>
        <end position="285"/>
    </location>
</feature>
<comment type="caution">
    <text evidence="7">The sequence shown here is derived from an EMBL/GenBank/DDBJ whole genome shotgun (WGS) entry which is preliminary data.</text>
</comment>
<dbReference type="PANTHER" id="PTHR44167:SF30">
    <property type="entry name" value="PHOSPHORYLASE KINASE"/>
    <property type="match status" value="1"/>
</dbReference>
<dbReference type="SUPFAM" id="SSF56112">
    <property type="entry name" value="Protein kinase-like (PK-like)"/>
    <property type="match status" value="1"/>
</dbReference>
<keyword evidence="1 3" id="KW-0547">Nucleotide-binding</keyword>
<keyword evidence="4" id="KW-0418">Kinase</keyword>
<dbReference type="PANTHER" id="PTHR44167">
    <property type="entry name" value="OVARIAN-SPECIFIC SERINE/THREONINE-PROTEIN KINASE LOK-RELATED"/>
    <property type="match status" value="1"/>
</dbReference>
<keyword evidence="8" id="KW-1185">Reference proteome</keyword>
<dbReference type="AlphaFoldDB" id="A0A286UEK6"/>
<sequence>MSSIKLVACSTRSEKFILQKSLGQGTSAEVWRAQYRGREVALKIFKPYTSVSNPLGDRAAPILWVEECKVLQRIKSSGGQACANVINFLGASEEEFYANLGNVYGGYYSRHYIMIDPFSEEDALEKMKDILEGLKFLHYHRIHHRDMKPENILIKRLDNNRFSLLITDFGLATILEGNVAVGKQTCTLGYEAPEILDPRFVSIDYKTDVFAAGVILWYMLRLCHPFYDKGYNKEYIHDYIVKNKYTISLNQLRSSEEIKNFLRRLLDWDPRERYSARKALSDKIYNRNRTNGVGGWPAPVQRPSRSNSIQVENYPRAPQKKIYNEHNETKITLSESSPSIPELR</sequence>
<dbReference type="PROSITE" id="PS00107">
    <property type="entry name" value="PROTEIN_KINASE_ATP"/>
    <property type="match status" value="1"/>
</dbReference>
<keyword evidence="2 3" id="KW-0067">ATP-binding</keyword>
<gene>
    <name evidence="7" type="ORF">PNOK_0650600</name>
</gene>
<accession>A0A286UEK6</accession>
<reference evidence="7 8" key="1">
    <citation type="journal article" date="2017" name="Mol. Ecol.">
        <title>Comparative and population genomic landscape of Phellinus noxius: A hypervariable fungus causing root rot in trees.</title>
        <authorList>
            <person name="Chung C.L."/>
            <person name="Lee T.J."/>
            <person name="Akiba M."/>
            <person name="Lee H.H."/>
            <person name="Kuo T.H."/>
            <person name="Liu D."/>
            <person name="Ke H.M."/>
            <person name="Yokoi T."/>
            <person name="Roa M.B."/>
            <person name="Lu M.J."/>
            <person name="Chang Y.Y."/>
            <person name="Ann P.J."/>
            <person name="Tsai J.N."/>
            <person name="Chen C.Y."/>
            <person name="Tzean S.S."/>
            <person name="Ota Y."/>
            <person name="Hattori T."/>
            <person name="Sahashi N."/>
            <person name="Liou R.F."/>
            <person name="Kikuchi T."/>
            <person name="Tsai I.J."/>
        </authorList>
    </citation>
    <scope>NUCLEOTIDE SEQUENCE [LARGE SCALE GENOMIC DNA]</scope>
    <source>
        <strain evidence="7 8">FFPRI411160</strain>
    </source>
</reference>
<evidence type="ECO:0000256" key="5">
    <source>
        <dbReference type="SAM" id="MobiDB-lite"/>
    </source>
</evidence>
<dbReference type="Gene3D" id="1.10.510.10">
    <property type="entry name" value="Transferase(Phosphotransferase) domain 1"/>
    <property type="match status" value="1"/>
</dbReference>
<dbReference type="PROSITE" id="PS50011">
    <property type="entry name" value="PROTEIN_KINASE_DOM"/>
    <property type="match status" value="1"/>
</dbReference>
<dbReference type="STRING" id="2282107.A0A286UEK6"/>
<dbReference type="Gene3D" id="3.30.200.20">
    <property type="entry name" value="Phosphorylase Kinase, domain 1"/>
    <property type="match status" value="1"/>
</dbReference>
<evidence type="ECO:0000313" key="7">
    <source>
        <dbReference type="EMBL" id="PAV18020.1"/>
    </source>
</evidence>
<dbReference type="GO" id="GO:0004674">
    <property type="term" value="F:protein serine/threonine kinase activity"/>
    <property type="evidence" value="ECO:0007669"/>
    <property type="project" value="UniProtKB-KW"/>
</dbReference>
<keyword evidence="4" id="KW-0808">Transferase</keyword>
<dbReference type="InterPro" id="IPR000719">
    <property type="entry name" value="Prot_kinase_dom"/>
</dbReference>
<feature type="region of interest" description="Disordered" evidence="5">
    <location>
        <begin position="324"/>
        <end position="344"/>
    </location>
</feature>
<dbReference type="OrthoDB" id="5987198at2759"/>
<evidence type="ECO:0000256" key="3">
    <source>
        <dbReference type="PROSITE-ProRule" id="PRU10141"/>
    </source>
</evidence>
<dbReference type="GO" id="GO:0005524">
    <property type="term" value="F:ATP binding"/>
    <property type="evidence" value="ECO:0007669"/>
    <property type="project" value="UniProtKB-UniRule"/>
</dbReference>
<protein>
    <recommendedName>
        <fullName evidence="6">Protein kinase domain-containing protein</fullName>
    </recommendedName>
</protein>
<dbReference type="InterPro" id="IPR008271">
    <property type="entry name" value="Ser/Thr_kinase_AS"/>
</dbReference>
<dbReference type="EMBL" id="NBII01000006">
    <property type="protein sequence ID" value="PAV18020.1"/>
    <property type="molecule type" value="Genomic_DNA"/>
</dbReference>
<feature type="binding site" evidence="3">
    <location>
        <position position="43"/>
    </location>
    <ligand>
        <name>ATP</name>
        <dbReference type="ChEBI" id="CHEBI:30616"/>
    </ligand>
</feature>
<proteinExistence type="inferred from homology"/>
<evidence type="ECO:0000256" key="2">
    <source>
        <dbReference type="ARBA" id="ARBA00022840"/>
    </source>
</evidence>
<keyword evidence="4" id="KW-0723">Serine/threonine-protein kinase</keyword>
<dbReference type="GO" id="GO:0005634">
    <property type="term" value="C:nucleus"/>
    <property type="evidence" value="ECO:0007669"/>
    <property type="project" value="TreeGrafter"/>
</dbReference>
<dbReference type="InParanoid" id="A0A286UEK6"/>
<evidence type="ECO:0000256" key="4">
    <source>
        <dbReference type="RuleBase" id="RU000304"/>
    </source>
</evidence>
<comment type="similarity">
    <text evidence="4">Belongs to the protein kinase superfamily.</text>
</comment>
<dbReference type="InterPro" id="IPR011009">
    <property type="entry name" value="Kinase-like_dom_sf"/>
</dbReference>
<evidence type="ECO:0000313" key="8">
    <source>
        <dbReference type="Proteomes" id="UP000217199"/>
    </source>
</evidence>